<comment type="caution">
    <text evidence="1">The sequence shown here is derived from an EMBL/GenBank/DDBJ whole genome shotgun (WGS) entry which is preliminary data.</text>
</comment>
<evidence type="ECO:0000313" key="1">
    <source>
        <dbReference type="EMBL" id="EIG26627.1"/>
    </source>
</evidence>
<proteinExistence type="predicted"/>
<sequence length="66" mass="7639">MLLEGSIFTAWRIFDIGNGTCCGFRRPDIFRFRLIHSYSATAFSDDLERPSENFCLVTFQIDIQAQ</sequence>
<organism evidence="1 2">
    <name type="scientific">Neisseria sicca VK64</name>
    <dbReference type="NCBI Taxonomy" id="1095748"/>
    <lineage>
        <taxon>Bacteria</taxon>
        <taxon>Pseudomonadati</taxon>
        <taxon>Pseudomonadota</taxon>
        <taxon>Betaproteobacteria</taxon>
        <taxon>Neisseriales</taxon>
        <taxon>Neisseriaceae</taxon>
        <taxon>Neisseria</taxon>
    </lineage>
</organism>
<dbReference type="PATRIC" id="fig|1095748.3.peg.1971"/>
<gene>
    <name evidence="1" type="ORF">HMPREF1051_0558</name>
</gene>
<dbReference type="EMBL" id="AJMT01000152">
    <property type="protein sequence ID" value="EIG26627.1"/>
    <property type="molecule type" value="Genomic_DNA"/>
</dbReference>
<accession>I2NLB6</accession>
<name>I2NLB6_NEISI</name>
<dbReference type="AlphaFoldDB" id="I2NLB6"/>
<dbReference type="Proteomes" id="UP000004473">
    <property type="component" value="Unassembled WGS sequence"/>
</dbReference>
<protein>
    <submittedName>
        <fullName evidence="1">Uncharacterized protein</fullName>
    </submittedName>
</protein>
<evidence type="ECO:0000313" key="2">
    <source>
        <dbReference type="Proteomes" id="UP000004473"/>
    </source>
</evidence>
<reference evidence="1 2" key="1">
    <citation type="submission" date="2012-04" db="EMBL/GenBank/DDBJ databases">
        <authorList>
            <person name="Harkins D.M."/>
            <person name="Madupu R."/>
            <person name="Durkin A.S."/>
            <person name="Torralba M."/>
            <person name="Methe B."/>
            <person name="Sutton G.G."/>
            <person name="Nelson K.E."/>
        </authorList>
    </citation>
    <scope>NUCLEOTIDE SEQUENCE [LARGE SCALE GENOMIC DNA]</scope>
    <source>
        <strain evidence="1 2">VK64</strain>
    </source>
</reference>